<reference evidence="2" key="1">
    <citation type="journal article" date="2023" name="Comput. Struct. Biotechnol. J.">
        <title>Discovery of a novel marine Bacteroidetes with a rich repertoire of carbohydrate-active enzymes.</title>
        <authorList>
            <person name="Chen B."/>
            <person name="Liu G."/>
            <person name="Chen Q."/>
            <person name="Wang H."/>
            <person name="Liu L."/>
            <person name="Tang K."/>
        </authorList>
    </citation>
    <scope>NUCLEOTIDE SEQUENCE</scope>
    <source>
        <strain evidence="2">TK19036</strain>
    </source>
</reference>
<evidence type="ECO:0000313" key="2">
    <source>
        <dbReference type="EMBL" id="WKN35884.1"/>
    </source>
</evidence>
<feature type="chain" id="PRO_5041378162" description="DUF2946 domain-containing protein" evidence="1">
    <location>
        <begin position="22"/>
        <end position="139"/>
    </location>
</feature>
<sequence>MKRIISISLLLIFLAGNSGFAMVTHYCGGMAMETQIVVGHTELHCGMSDMESGCETETSKENQFKKKPCCENEYQSLEVEDEFQAQVIGSSLSLEFVAAFFATFIGITYSSEADKTEYKNYSPPLIERDIPILVQSFLI</sequence>
<organism evidence="2">
    <name type="scientific">Roseihalotalea indica</name>
    <dbReference type="NCBI Taxonomy" id="2867963"/>
    <lineage>
        <taxon>Bacteria</taxon>
        <taxon>Pseudomonadati</taxon>
        <taxon>Bacteroidota</taxon>
        <taxon>Cytophagia</taxon>
        <taxon>Cytophagales</taxon>
        <taxon>Catalimonadaceae</taxon>
        <taxon>Roseihalotalea</taxon>
    </lineage>
</organism>
<protein>
    <recommendedName>
        <fullName evidence="3">DUF2946 domain-containing protein</fullName>
    </recommendedName>
</protein>
<dbReference type="NCBIfam" id="NF047658">
    <property type="entry name" value="HYC_CC_PP"/>
    <property type="match status" value="1"/>
</dbReference>
<evidence type="ECO:0000256" key="1">
    <source>
        <dbReference type="SAM" id="SignalP"/>
    </source>
</evidence>
<dbReference type="EMBL" id="CP120682">
    <property type="protein sequence ID" value="WKN35884.1"/>
    <property type="molecule type" value="Genomic_DNA"/>
</dbReference>
<name>A0AA49GLD8_9BACT</name>
<dbReference type="InterPro" id="IPR058512">
    <property type="entry name" value="DUF8199"/>
</dbReference>
<accession>A0AA49GLD8</accession>
<dbReference type="Pfam" id="PF26622">
    <property type="entry name" value="DUF8199"/>
    <property type="match status" value="1"/>
</dbReference>
<gene>
    <name evidence="2" type="ORF">K4G66_26315</name>
</gene>
<dbReference type="AlphaFoldDB" id="A0AA49GLD8"/>
<dbReference type="InterPro" id="IPR058060">
    <property type="entry name" value="HYC_CC_PP"/>
</dbReference>
<reference evidence="2" key="2">
    <citation type="journal article" date="2024" name="Antonie Van Leeuwenhoek">
        <title>Roseihalotalea indica gen. nov., sp. nov., a halophilic Bacteroidetes from mesopelagic Southwest Indian Ocean with higher carbohydrate metabolic potential.</title>
        <authorList>
            <person name="Chen B."/>
            <person name="Zhang M."/>
            <person name="Lin D."/>
            <person name="Ye J."/>
            <person name="Tang K."/>
        </authorList>
    </citation>
    <scope>NUCLEOTIDE SEQUENCE</scope>
    <source>
        <strain evidence="2">TK19036</strain>
    </source>
</reference>
<proteinExistence type="predicted"/>
<keyword evidence="1" id="KW-0732">Signal</keyword>
<feature type="signal peptide" evidence="1">
    <location>
        <begin position="1"/>
        <end position="21"/>
    </location>
</feature>
<evidence type="ECO:0008006" key="3">
    <source>
        <dbReference type="Google" id="ProtNLM"/>
    </source>
</evidence>